<name>A0A0F9IB12_9ZZZZ</name>
<dbReference type="EMBL" id="LAZR01014566">
    <property type="protein sequence ID" value="KKM16919.1"/>
    <property type="molecule type" value="Genomic_DNA"/>
</dbReference>
<evidence type="ECO:0000313" key="1">
    <source>
        <dbReference type="EMBL" id="KKM16919.1"/>
    </source>
</evidence>
<accession>A0A0F9IB12</accession>
<organism evidence="1">
    <name type="scientific">marine sediment metagenome</name>
    <dbReference type="NCBI Taxonomy" id="412755"/>
    <lineage>
        <taxon>unclassified sequences</taxon>
        <taxon>metagenomes</taxon>
        <taxon>ecological metagenomes</taxon>
    </lineage>
</organism>
<reference evidence="1" key="1">
    <citation type="journal article" date="2015" name="Nature">
        <title>Complex archaea that bridge the gap between prokaryotes and eukaryotes.</title>
        <authorList>
            <person name="Spang A."/>
            <person name="Saw J.H."/>
            <person name="Jorgensen S.L."/>
            <person name="Zaremba-Niedzwiedzka K."/>
            <person name="Martijn J."/>
            <person name="Lind A.E."/>
            <person name="van Eijk R."/>
            <person name="Schleper C."/>
            <person name="Guy L."/>
            <person name="Ettema T.J."/>
        </authorList>
    </citation>
    <scope>NUCLEOTIDE SEQUENCE</scope>
</reference>
<protein>
    <submittedName>
        <fullName evidence="1">Uncharacterized protein</fullName>
    </submittedName>
</protein>
<comment type="caution">
    <text evidence="1">The sequence shown here is derived from an EMBL/GenBank/DDBJ whole genome shotgun (WGS) entry which is preliminary data.</text>
</comment>
<dbReference type="AlphaFoldDB" id="A0A0F9IB12"/>
<proteinExistence type="predicted"/>
<sequence>MKFFNLKKKAIVTLDPNLNINVGIPQLIKDLVTLGWQTPDIESYISQIKNLQLNMPLVADMGENLDEARESKDEILLNMGIPENQVKEIGMQLTQSKTKTFNLKKAQMNFVPEQSPVGDMGLNDNPELMEPEMPIEELSPILKFESGEDLKKWLDDPNRNPTAARTELLNFIEDPETQEIVARGIDNYYETNLKPNDQVLIAAKLFELLPSVLKQEMVDESEIPAHFTQACIKDTNEIIKKMAKNKISKKKIKKYNLQKTAQHKTMNNVIEYGPSNKPIIDPFYRMPVSDWHIVERNKGFGQDIGGIWNIDYETLWRTHIMDKYSRPYKDKEGNWVGGYIQKRFEVDKNIPEATNIQLKPGQRRKPRLPEYGLTEARLQDARAKGEIEGAIDTSKPFNWKEAQSAKKKISLAS</sequence>
<gene>
    <name evidence="1" type="ORF">LCGC14_1680960</name>
</gene>